<keyword evidence="4" id="KW-1185">Reference proteome</keyword>
<keyword evidence="2" id="KW-0812">Transmembrane</keyword>
<dbReference type="Proteomes" id="UP000315783">
    <property type="component" value="Unassembled WGS sequence"/>
</dbReference>
<evidence type="ECO:0000313" key="3">
    <source>
        <dbReference type="EMBL" id="TQV96272.1"/>
    </source>
</evidence>
<organism evidence="3 4">
    <name type="scientific">Cordyceps javanica</name>
    <dbReference type="NCBI Taxonomy" id="43265"/>
    <lineage>
        <taxon>Eukaryota</taxon>
        <taxon>Fungi</taxon>
        <taxon>Dikarya</taxon>
        <taxon>Ascomycota</taxon>
        <taxon>Pezizomycotina</taxon>
        <taxon>Sordariomycetes</taxon>
        <taxon>Hypocreomycetidae</taxon>
        <taxon>Hypocreales</taxon>
        <taxon>Cordycipitaceae</taxon>
        <taxon>Cordyceps</taxon>
    </lineage>
</organism>
<feature type="region of interest" description="Disordered" evidence="1">
    <location>
        <begin position="62"/>
        <end position="99"/>
    </location>
</feature>
<gene>
    <name evidence="3" type="ORF">IF1G_04855</name>
</gene>
<accession>A0A545V3I6</accession>
<sequence>MYRACRIWALSARLSSCGLALAGRLVLKAFPAHVLPSILITPVFFCAAPWCSSVALLYSHRPSESRSLGEGQVKGMGKKRRDKKKDRAHSELLKLGASRTANAPAPNYVVSTYPSRWAAAGGRKPDTKEDF</sequence>
<keyword evidence="2" id="KW-0472">Membrane</keyword>
<evidence type="ECO:0000313" key="4">
    <source>
        <dbReference type="Proteomes" id="UP000315783"/>
    </source>
</evidence>
<name>A0A545V3I6_9HYPO</name>
<proteinExistence type="predicted"/>
<evidence type="ECO:0000256" key="1">
    <source>
        <dbReference type="SAM" id="MobiDB-lite"/>
    </source>
</evidence>
<reference evidence="3 4" key="1">
    <citation type="journal article" date="2019" name="Appl. Microbiol. Biotechnol.">
        <title>Genome sequence of Isaria javanica and comparative genome analysis insights into family S53 peptidase evolution in fungal entomopathogens.</title>
        <authorList>
            <person name="Lin R."/>
            <person name="Zhang X."/>
            <person name="Xin B."/>
            <person name="Zou M."/>
            <person name="Gao Y."/>
            <person name="Qin F."/>
            <person name="Hu Q."/>
            <person name="Xie B."/>
            <person name="Cheng X."/>
        </authorList>
    </citation>
    <scope>NUCLEOTIDE SEQUENCE [LARGE SCALE GENOMIC DNA]</scope>
    <source>
        <strain evidence="3 4">IJ1G</strain>
    </source>
</reference>
<dbReference type="EMBL" id="SPUK01000006">
    <property type="protein sequence ID" value="TQV96272.1"/>
    <property type="molecule type" value="Genomic_DNA"/>
</dbReference>
<keyword evidence="2" id="KW-1133">Transmembrane helix</keyword>
<dbReference type="AlphaFoldDB" id="A0A545V3I6"/>
<protein>
    <submittedName>
        <fullName evidence="3">Uncharacterized protein</fullName>
    </submittedName>
</protein>
<evidence type="ECO:0000256" key="2">
    <source>
        <dbReference type="SAM" id="Phobius"/>
    </source>
</evidence>
<feature type="transmembrane region" description="Helical" evidence="2">
    <location>
        <begin position="38"/>
        <end position="58"/>
    </location>
</feature>
<comment type="caution">
    <text evidence="3">The sequence shown here is derived from an EMBL/GenBank/DDBJ whole genome shotgun (WGS) entry which is preliminary data.</text>
</comment>
<feature type="compositionally biased region" description="Basic residues" evidence="1">
    <location>
        <begin position="76"/>
        <end position="87"/>
    </location>
</feature>